<dbReference type="EMBL" id="CM000768">
    <property type="protein sequence ID" value="KXG21514.1"/>
    <property type="molecule type" value="Genomic_DNA"/>
</dbReference>
<name>A0A1B6P771_SORBI</name>
<evidence type="ECO:0000313" key="2">
    <source>
        <dbReference type="Proteomes" id="UP000000768"/>
    </source>
</evidence>
<keyword evidence="2" id="KW-1185">Reference proteome</keyword>
<proteinExistence type="predicted"/>
<protein>
    <submittedName>
        <fullName evidence="1">Uncharacterized protein</fullName>
    </submittedName>
</protein>
<evidence type="ECO:0000313" key="1">
    <source>
        <dbReference type="EMBL" id="KXG21514.1"/>
    </source>
</evidence>
<dbReference type="Proteomes" id="UP000000768">
    <property type="component" value="Chromosome 9"/>
</dbReference>
<dbReference type="Gramene" id="KXG21514">
    <property type="protein sequence ID" value="KXG21514"/>
    <property type="gene ID" value="SORBI_3009G074000"/>
</dbReference>
<gene>
    <name evidence="1" type="ORF">SORBI_3009G074000</name>
</gene>
<organism evidence="1 2">
    <name type="scientific">Sorghum bicolor</name>
    <name type="common">Sorghum</name>
    <name type="synonym">Sorghum vulgare</name>
    <dbReference type="NCBI Taxonomy" id="4558"/>
    <lineage>
        <taxon>Eukaryota</taxon>
        <taxon>Viridiplantae</taxon>
        <taxon>Streptophyta</taxon>
        <taxon>Embryophyta</taxon>
        <taxon>Tracheophyta</taxon>
        <taxon>Spermatophyta</taxon>
        <taxon>Magnoliopsida</taxon>
        <taxon>Liliopsida</taxon>
        <taxon>Poales</taxon>
        <taxon>Poaceae</taxon>
        <taxon>PACMAD clade</taxon>
        <taxon>Panicoideae</taxon>
        <taxon>Andropogonodae</taxon>
        <taxon>Andropogoneae</taxon>
        <taxon>Sorghinae</taxon>
        <taxon>Sorghum</taxon>
    </lineage>
</organism>
<sequence>MPGGALAPSSFLNKVLFDALSSLHDSFYNSSFPKAGPTCQSNPKEVGPHGFLIPGQWYMTSLLWKMALTK</sequence>
<accession>A0A1B6P771</accession>
<reference evidence="1 2" key="1">
    <citation type="journal article" date="2009" name="Nature">
        <title>The Sorghum bicolor genome and the diversification of grasses.</title>
        <authorList>
            <person name="Paterson A.H."/>
            <person name="Bowers J.E."/>
            <person name="Bruggmann R."/>
            <person name="Dubchak I."/>
            <person name="Grimwood J."/>
            <person name="Gundlach H."/>
            <person name="Haberer G."/>
            <person name="Hellsten U."/>
            <person name="Mitros T."/>
            <person name="Poliakov A."/>
            <person name="Schmutz J."/>
            <person name="Spannagl M."/>
            <person name="Tang H."/>
            <person name="Wang X."/>
            <person name="Wicker T."/>
            <person name="Bharti A.K."/>
            <person name="Chapman J."/>
            <person name="Feltus F.A."/>
            <person name="Gowik U."/>
            <person name="Grigoriev I.V."/>
            <person name="Lyons E."/>
            <person name="Maher C.A."/>
            <person name="Martis M."/>
            <person name="Narechania A."/>
            <person name="Otillar R.P."/>
            <person name="Penning B.W."/>
            <person name="Salamov A.A."/>
            <person name="Wang Y."/>
            <person name="Zhang L."/>
            <person name="Carpita N.C."/>
            <person name="Freeling M."/>
            <person name="Gingle A.R."/>
            <person name="Hash C.T."/>
            <person name="Keller B."/>
            <person name="Klein P."/>
            <person name="Kresovich S."/>
            <person name="McCann M.C."/>
            <person name="Ming R."/>
            <person name="Peterson D.G."/>
            <person name="Mehboob-ur-Rahman"/>
            <person name="Ware D."/>
            <person name="Westhoff P."/>
            <person name="Mayer K.F."/>
            <person name="Messing J."/>
            <person name="Rokhsar D.S."/>
        </authorList>
    </citation>
    <scope>NUCLEOTIDE SEQUENCE [LARGE SCALE GENOMIC DNA]</scope>
    <source>
        <strain evidence="2">cv. BTx623</strain>
    </source>
</reference>
<reference evidence="2" key="2">
    <citation type="journal article" date="2018" name="Plant J.">
        <title>The Sorghum bicolor reference genome: improved assembly, gene annotations, a transcriptome atlas, and signatures of genome organization.</title>
        <authorList>
            <person name="McCormick R.F."/>
            <person name="Truong S.K."/>
            <person name="Sreedasyam A."/>
            <person name="Jenkins J."/>
            <person name="Shu S."/>
            <person name="Sims D."/>
            <person name="Kennedy M."/>
            <person name="Amirebrahimi M."/>
            <person name="Weers B.D."/>
            <person name="McKinley B."/>
            <person name="Mattison A."/>
            <person name="Morishige D.T."/>
            <person name="Grimwood J."/>
            <person name="Schmutz J."/>
            <person name="Mullet J.E."/>
        </authorList>
    </citation>
    <scope>NUCLEOTIDE SEQUENCE [LARGE SCALE GENOMIC DNA]</scope>
    <source>
        <strain evidence="2">cv. BTx623</strain>
    </source>
</reference>
<dbReference type="AlphaFoldDB" id="A0A1B6P771"/>
<dbReference type="InParanoid" id="A0A1B6P771"/>